<evidence type="ECO:0000313" key="1">
    <source>
        <dbReference type="EMBL" id="KAI5678772.1"/>
    </source>
</evidence>
<proteinExistence type="predicted"/>
<sequence>MEDVITEIPPPSRFLLEDLNIFTPPSRPLPLPFLLFSNPGSKEPLSPSLLIIALSSPSLDLFHHLSLKTLIGTLILPEIPFSGNSIETSLRDKSCNIYALNNADGSSQSTVVVSVQYPITPKRSLAVAKLLIGKQIVPHRVLILDSLQSRNFRGKLSRDDTLTYKLETSSERSVSGDGGNSALLKGVDYFPSGSMVDGLGAALLGRCQMRKIKGALLVSWPEFGPPAKSLVKSILLKILPDVDFSSSSVSNEDDLLLRFHDRYIDSEIYT</sequence>
<keyword evidence="2" id="KW-1185">Reference proteome</keyword>
<dbReference type="Proteomes" id="UP001060085">
    <property type="component" value="Linkage Group LG02"/>
</dbReference>
<comment type="caution">
    <text evidence="1">The sequence shown here is derived from an EMBL/GenBank/DDBJ whole genome shotgun (WGS) entry which is preliminary data.</text>
</comment>
<accession>A0ACC0C1E3</accession>
<protein>
    <submittedName>
        <fullName evidence="1">Uncharacterized protein</fullName>
    </submittedName>
</protein>
<dbReference type="EMBL" id="CM044702">
    <property type="protein sequence ID" value="KAI5678772.1"/>
    <property type="molecule type" value="Genomic_DNA"/>
</dbReference>
<evidence type="ECO:0000313" key="2">
    <source>
        <dbReference type="Proteomes" id="UP001060085"/>
    </source>
</evidence>
<name>A0ACC0C1E3_CATRO</name>
<gene>
    <name evidence="1" type="ORF">M9H77_09722</name>
</gene>
<organism evidence="1 2">
    <name type="scientific">Catharanthus roseus</name>
    <name type="common">Madagascar periwinkle</name>
    <name type="synonym">Vinca rosea</name>
    <dbReference type="NCBI Taxonomy" id="4058"/>
    <lineage>
        <taxon>Eukaryota</taxon>
        <taxon>Viridiplantae</taxon>
        <taxon>Streptophyta</taxon>
        <taxon>Embryophyta</taxon>
        <taxon>Tracheophyta</taxon>
        <taxon>Spermatophyta</taxon>
        <taxon>Magnoliopsida</taxon>
        <taxon>eudicotyledons</taxon>
        <taxon>Gunneridae</taxon>
        <taxon>Pentapetalae</taxon>
        <taxon>asterids</taxon>
        <taxon>lamiids</taxon>
        <taxon>Gentianales</taxon>
        <taxon>Apocynaceae</taxon>
        <taxon>Rauvolfioideae</taxon>
        <taxon>Vinceae</taxon>
        <taxon>Catharanthinae</taxon>
        <taxon>Catharanthus</taxon>
    </lineage>
</organism>
<reference evidence="2" key="1">
    <citation type="journal article" date="2023" name="Nat. Plants">
        <title>Single-cell RNA sequencing provides a high-resolution roadmap for understanding the multicellular compartmentation of specialized metabolism.</title>
        <authorList>
            <person name="Sun S."/>
            <person name="Shen X."/>
            <person name="Li Y."/>
            <person name="Li Y."/>
            <person name="Wang S."/>
            <person name="Li R."/>
            <person name="Zhang H."/>
            <person name="Shen G."/>
            <person name="Guo B."/>
            <person name="Wei J."/>
            <person name="Xu J."/>
            <person name="St-Pierre B."/>
            <person name="Chen S."/>
            <person name="Sun C."/>
        </authorList>
    </citation>
    <scope>NUCLEOTIDE SEQUENCE [LARGE SCALE GENOMIC DNA]</scope>
</reference>